<comment type="caution">
    <text evidence="2">The sequence shown here is derived from an EMBL/GenBank/DDBJ whole genome shotgun (WGS) entry which is preliminary data.</text>
</comment>
<keyword evidence="1" id="KW-1133">Transmembrane helix</keyword>
<gene>
    <name evidence="2" type="ORF">GCM10022207_81830</name>
</gene>
<dbReference type="Pfam" id="PF00805">
    <property type="entry name" value="Pentapeptide"/>
    <property type="match status" value="1"/>
</dbReference>
<name>A0ABP7LF21_9ACTN</name>
<dbReference type="PANTHER" id="PTHR14136">
    <property type="entry name" value="BTB_POZ DOMAIN-CONTAINING PROTEIN KCTD9"/>
    <property type="match status" value="1"/>
</dbReference>
<sequence>MWWKRAQWTAVAVVSVALLAGVLAVVFTPLTRRLTRWVTSGDWSHLDAAARAAAVGQLRLAVVQVVAAVGAAIALTYTVRTFRLSRRGQVTDRFTKALERLSSGEAYVRIGGVLAMEQIVQDAPDQGDHAARVLNAFVRRHAPAAESVALEAGKLPKEPEEQVQEALRALTVKRPWRGGPRRPVDLAGLHLKGARLRDAQLGGALLKGATLTGVDLRGAVLKDADLSDADLTRADLSTARGLSEAQLLGAGSLRGCRLPSALAARAAVASRVGAGE</sequence>
<dbReference type="Proteomes" id="UP001501563">
    <property type="component" value="Unassembled WGS sequence"/>
</dbReference>
<dbReference type="InterPro" id="IPR001646">
    <property type="entry name" value="5peptide_repeat"/>
</dbReference>
<dbReference type="PANTHER" id="PTHR14136:SF17">
    <property type="entry name" value="BTB_POZ DOMAIN-CONTAINING PROTEIN KCTD9"/>
    <property type="match status" value="1"/>
</dbReference>
<evidence type="ECO:0000313" key="3">
    <source>
        <dbReference type="Proteomes" id="UP001501563"/>
    </source>
</evidence>
<evidence type="ECO:0008006" key="4">
    <source>
        <dbReference type="Google" id="ProtNLM"/>
    </source>
</evidence>
<keyword evidence="3" id="KW-1185">Reference proteome</keyword>
<dbReference type="InterPro" id="IPR051082">
    <property type="entry name" value="Pentapeptide-BTB/POZ_domain"/>
</dbReference>
<keyword evidence="1" id="KW-0472">Membrane</keyword>
<dbReference type="Gene3D" id="2.160.20.80">
    <property type="entry name" value="E3 ubiquitin-protein ligase SopA"/>
    <property type="match status" value="1"/>
</dbReference>
<keyword evidence="1" id="KW-0812">Transmembrane</keyword>
<proteinExistence type="predicted"/>
<organism evidence="2 3">
    <name type="scientific">Streptomyces lannensis</name>
    <dbReference type="NCBI Taxonomy" id="766498"/>
    <lineage>
        <taxon>Bacteria</taxon>
        <taxon>Bacillati</taxon>
        <taxon>Actinomycetota</taxon>
        <taxon>Actinomycetes</taxon>
        <taxon>Kitasatosporales</taxon>
        <taxon>Streptomycetaceae</taxon>
        <taxon>Streptomyces</taxon>
    </lineage>
</organism>
<reference evidence="3" key="1">
    <citation type="journal article" date="2019" name="Int. J. Syst. Evol. Microbiol.">
        <title>The Global Catalogue of Microorganisms (GCM) 10K type strain sequencing project: providing services to taxonomists for standard genome sequencing and annotation.</title>
        <authorList>
            <consortium name="The Broad Institute Genomics Platform"/>
            <consortium name="The Broad Institute Genome Sequencing Center for Infectious Disease"/>
            <person name="Wu L."/>
            <person name="Ma J."/>
        </authorList>
    </citation>
    <scope>NUCLEOTIDE SEQUENCE [LARGE SCALE GENOMIC DNA]</scope>
    <source>
        <strain evidence="3">JCM 16578</strain>
    </source>
</reference>
<protein>
    <recommendedName>
        <fullName evidence="4">Pentapeptide repeat-containing protein</fullName>
    </recommendedName>
</protein>
<evidence type="ECO:0000256" key="1">
    <source>
        <dbReference type="SAM" id="Phobius"/>
    </source>
</evidence>
<evidence type="ECO:0000313" key="2">
    <source>
        <dbReference type="EMBL" id="GAA3900697.1"/>
    </source>
</evidence>
<accession>A0ABP7LF21</accession>
<dbReference type="EMBL" id="BAAAZA010000045">
    <property type="protein sequence ID" value="GAA3900697.1"/>
    <property type="molecule type" value="Genomic_DNA"/>
</dbReference>
<dbReference type="SUPFAM" id="SSF141571">
    <property type="entry name" value="Pentapeptide repeat-like"/>
    <property type="match status" value="1"/>
</dbReference>
<feature type="transmembrane region" description="Helical" evidence="1">
    <location>
        <begin position="61"/>
        <end position="79"/>
    </location>
</feature>